<feature type="transmembrane region" description="Helical" evidence="1">
    <location>
        <begin position="186"/>
        <end position="205"/>
    </location>
</feature>
<protein>
    <submittedName>
        <fullName evidence="4">HD-GYP domain-containing protein</fullName>
    </submittedName>
</protein>
<gene>
    <name evidence="4" type="ORF">F8154_11905</name>
</gene>
<dbReference type="InterPro" id="IPR003607">
    <property type="entry name" value="HD/PDEase_dom"/>
</dbReference>
<evidence type="ECO:0000256" key="1">
    <source>
        <dbReference type="SAM" id="Phobius"/>
    </source>
</evidence>
<keyword evidence="5" id="KW-1185">Reference proteome</keyword>
<feature type="transmembrane region" description="Helical" evidence="1">
    <location>
        <begin position="37"/>
        <end position="57"/>
    </location>
</feature>
<feature type="domain" description="HD-GYP" evidence="3">
    <location>
        <begin position="233"/>
        <end position="428"/>
    </location>
</feature>
<dbReference type="InterPro" id="IPR006675">
    <property type="entry name" value="HDIG_dom"/>
</dbReference>
<reference evidence="4 5" key="1">
    <citation type="submission" date="2019-10" db="EMBL/GenBank/DDBJ databases">
        <title>Alkaliphilus serpentinus sp. nov. and Alkaliphilus pronyensis sp. nov., two novel anaerobic alkaliphilic species isolated from the serpentinized-hosted hydrothermal field of the Prony Bay (New Caledonia).</title>
        <authorList>
            <person name="Postec A."/>
        </authorList>
    </citation>
    <scope>NUCLEOTIDE SEQUENCE [LARGE SCALE GENOMIC DNA]</scope>
    <source>
        <strain evidence="4 5">LacV</strain>
    </source>
</reference>
<dbReference type="EMBL" id="WBZC01000048">
    <property type="protein sequence ID" value="KAB3532443.1"/>
    <property type="molecule type" value="Genomic_DNA"/>
</dbReference>
<evidence type="ECO:0000313" key="4">
    <source>
        <dbReference type="EMBL" id="KAB3532443.1"/>
    </source>
</evidence>
<dbReference type="SUPFAM" id="SSF109604">
    <property type="entry name" value="HD-domain/PDEase-like"/>
    <property type="match status" value="1"/>
</dbReference>
<dbReference type="Proteomes" id="UP000432715">
    <property type="component" value="Unassembled WGS sequence"/>
</dbReference>
<keyword evidence="1" id="KW-0472">Membrane</keyword>
<feature type="domain" description="HD" evidence="2">
    <location>
        <begin position="255"/>
        <end position="377"/>
    </location>
</feature>
<evidence type="ECO:0000259" key="3">
    <source>
        <dbReference type="PROSITE" id="PS51832"/>
    </source>
</evidence>
<dbReference type="PANTHER" id="PTHR43155">
    <property type="entry name" value="CYCLIC DI-GMP PHOSPHODIESTERASE PA4108-RELATED"/>
    <property type="match status" value="1"/>
</dbReference>
<comment type="caution">
    <text evidence="4">The sequence shown here is derived from an EMBL/GenBank/DDBJ whole genome shotgun (WGS) entry which is preliminary data.</text>
</comment>
<evidence type="ECO:0000259" key="2">
    <source>
        <dbReference type="PROSITE" id="PS51831"/>
    </source>
</evidence>
<dbReference type="OrthoDB" id="9804747at2"/>
<dbReference type="PROSITE" id="PS51831">
    <property type="entry name" value="HD"/>
    <property type="match status" value="1"/>
</dbReference>
<keyword evidence="1" id="KW-0812">Transmembrane</keyword>
<dbReference type="Gene3D" id="1.10.3210.10">
    <property type="entry name" value="Hypothetical protein af1432"/>
    <property type="match status" value="1"/>
</dbReference>
<dbReference type="AlphaFoldDB" id="A0A6I0EZJ4"/>
<feature type="transmembrane region" description="Helical" evidence="1">
    <location>
        <begin position="142"/>
        <end position="165"/>
    </location>
</feature>
<keyword evidence="1" id="KW-1133">Transmembrane helix</keyword>
<evidence type="ECO:0000313" key="5">
    <source>
        <dbReference type="Proteomes" id="UP000432715"/>
    </source>
</evidence>
<dbReference type="NCBIfam" id="TIGR00277">
    <property type="entry name" value="HDIG"/>
    <property type="match status" value="1"/>
</dbReference>
<feature type="transmembrane region" description="Helical" evidence="1">
    <location>
        <begin position="111"/>
        <end position="130"/>
    </location>
</feature>
<name>A0A6I0EZJ4_9FIRM</name>
<dbReference type="RefSeq" id="WP_151861842.1">
    <property type="nucleotide sequence ID" value="NZ_WBZC01000048.1"/>
</dbReference>
<feature type="transmembrane region" description="Helical" evidence="1">
    <location>
        <begin position="69"/>
        <end position="90"/>
    </location>
</feature>
<sequence>MNQLPKKAKYYICFVIISALILCFFLFKNYTIPSLKLLFMFIFLSFLVETMAVPLPNGGAVSVGYAVDLATMIILGPLGSAVCASVGIMFRIASVSSEDKRHILNTPLYKTLFNGAQCFLSIGLASVIYYNFSNAQIADPYFYLNTIPLLIALLAHLVINTSIMTKLFSILDNQSFKEMFISNMKWALPNLFIISTLGIFISILYLHYGSLIMLLFFGPLMLARHSFKMYLETKNLYMETVYAFTKAVEAKDPYTNGHSKRVANLAVRLGEYMKLPAKKVATIKTAALLHDIGKIGIQDSILNKGDTLNEYELSKIKDHPAIGVNILNEVDFLKDVRVLIYSHHERYDGKGYPDSLRGDSVPFEAYILAIADAYDAMTSDRSYRKAIDVEKALFIISKESGHQFHPEVASFFLQMIEMEEEDNSGAIAI</sequence>
<dbReference type="InterPro" id="IPR037522">
    <property type="entry name" value="HD_GYP_dom"/>
</dbReference>
<feature type="transmembrane region" description="Helical" evidence="1">
    <location>
        <begin position="12"/>
        <end position="30"/>
    </location>
</feature>
<dbReference type="SMART" id="SM00471">
    <property type="entry name" value="HDc"/>
    <property type="match status" value="1"/>
</dbReference>
<organism evidence="4 5">
    <name type="scientific">Alkaliphilus pronyensis</name>
    <dbReference type="NCBI Taxonomy" id="1482732"/>
    <lineage>
        <taxon>Bacteria</taxon>
        <taxon>Bacillati</taxon>
        <taxon>Bacillota</taxon>
        <taxon>Clostridia</taxon>
        <taxon>Peptostreptococcales</taxon>
        <taxon>Natronincolaceae</taxon>
        <taxon>Alkaliphilus</taxon>
    </lineage>
</organism>
<proteinExistence type="predicted"/>
<accession>A0A6I0EZJ4</accession>
<dbReference type="PROSITE" id="PS51832">
    <property type="entry name" value="HD_GYP"/>
    <property type="match status" value="1"/>
</dbReference>
<dbReference type="Pfam" id="PF13487">
    <property type="entry name" value="HD_5"/>
    <property type="match status" value="1"/>
</dbReference>
<dbReference type="PANTHER" id="PTHR43155:SF2">
    <property type="entry name" value="CYCLIC DI-GMP PHOSPHODIESTERASE PA4108"/>
    <property type="match status" value="1"/>
</dbReference>
<dbReference type="InterPro" id="IPR006674">
    <property type="entry name" value="HD_domain"/>
</dbReference>
<dbReference type="CDD" id="cd00077">
    <property type="entry name" value="HDc"/>
    <property type="match status" value="1"/>
</dbReference>